<comment type="caution">
    <text evidence="1">The sequence shown here is derived from an EMBL/GenBank/DDBJ whole genome shotgun (WGS) entry which is preliminary data.</text>
</comment>
<organism evidence="1 2">
    <name type="scientific">Gossypium arboreum</name>
    <name type="common">Tree cotton</name>
    <name type="synonym">Gossypium nanking</name>
    <dbReference type="NCBI Taxonomy" id="29729"/>
    <lineage>
        <taxon>Eukaryota</taxon>
        <taxon>Viridiplantae</taxon>
        <taxon>Streptophyta</taxon>
        <taxon>Embryophyta</taxon>
        <taxon>Tracheophyta</taxon>
        <taxon>Spermatophyta</taxon>
        <taxon>Magnoliopsida</taxon>
        <taxon>eudicotyledons</taxon>
        <taxon>Gunneridae</taxon>
        <taxon>Pentapetalae</taxon>
        <taxon>rosids</taxon>
        <taxon>malvids</taxon>
        <taxon>Malvales</taxon>
        <taxon>Malvaceae</taxon>
        <taxon>Malvoideae</taxon>
        <taxon>Gossypium</taxon>
    </lineage>
</organism>
<evidence type="ECO:0000313" key="1">
    <source>
        <dbReference type="EMBL" id="KAK5832328.1"/>
    </source>
</evidence>
<dbReference type="Proteomes" id="UP001358586">
    <property type="component" value="Chromosome 5"/>
</dbReference>
<reference evidence="1 2" key="1">
    <citation type="submission" date="2023-03" db="EMBL/GenBank/DDBJ databases">
        <title>WGS of Gossypium arboreum.</title>
        <authorList>
            <person name="Yu D."/>
        </authorList>
    </citation>
    <scope>NUCLEOTIDE SEQUENCE [LARGE SCALE GENOMIC DNA]</scope>
    <source>
        <tissue evidence="1">Leaf</tissue>
    </source>
</reference>
<gene>
    <name evidence="1" type="ORF">PVK06_016130</name>
</gene>
<proteinExistence type="predicted"/>
<dbReference type="EMBL" id="JARKNE010000005">
    <property type="protein sequence ID" value="KAK5832328.1"/>
    <property type="molecule type" value="Genomic_DNA"/>
</dbReference>
<name>A0ABR0Q077_GOSAR</name>
<keyword evidence="2" id="KW-1185">Reference proteome</keyword>
<protein>
    <submittedName>
        <fullName evidence="1">Uncharacterized protein</fullName>
    </submittedName>
</protein>
<sequence length="67" mass="7277">MDTTKLGTLIVKFGAANAKATFNVYNEEIKKPELVEDPQTANYDVAVIGPKIANCEKELINAKVQAP</sequence>
<accession>A0ABR0Q077</accession>
<evidence type="ECO:0000313" key="2">
    <source>
        <dbReference type="Proteomes" id="UP001358586"/>
    </source>
</evidence>